<evidence type="ECO:0000313" key="2">
    <source>
        <dbReference type="Proteomes" id="UP000297643"/>
    </source>
</evidence>
<accession>A0A4R8W4A1</accession>
<evidence type="ECO:0000313" key="1">
    <source>
        <dbReference type="EMBL" id="TFC02103.1"/>
    </source>
</evidence>
<dbReference type="AlphaFoldDB" id="A0A4R8W4A1"/>
<dbReference type="RefSeq" id="WP_134509835.1">
    <property type="nucleotide sequence ID" value="NZ_SOFM01000036.1"/>
</dbReference>
<reference evidence="1 2" key="1">
    <citation type="submission" date="2019-03" db="EMBL/GenBank/DDBJ databases">
        <title>Genomics of glacier-inhabiting Cryobacterium strains.</title>
        <authorList>
            <person name="Liu Q."/>
            <person name="Xin Y.-H."/>
        </authorList>
    </citation>
    <scope>NUCLEOTIDE SEQUENCE [LARGE SCALE GENOMIC DNA]</scope>
    <source>
        <strain evidence="1 2">RHLT2-21</strain>
    </source>
</reference>
<gene>
    <name evidence="1" type="ORF">E3O32_12065</name>
</gene>
<dbReference type="Proteomes" id="UP000297643">
    <property type="component" value="Unassembled WGS sequence"/>
</dbReference>
<comment type="caution">
    <text evidence="1">The sequence shown here is derived from an EMBL/GenBank/DDBJ whole genome shotgun (WGS) entry which is preliminary data.</text>
</comment>
<sequence>MTDAPLDLPERHTVLRSFAGHLDAAPTVVYPRLLRALEPRAGAGGRFLSDPAQRLIVVQGSWWYRGEYRVLEEDSGSVVQYEIINVAQVAHWAGTWAARSVLTAAPRAFQALLTGIGA</sequence>
<dbReference type="EMBL" id="SOFM01000036">
    <property type="protein sequence ID" value="TFC02103.1"/>
    <property type="molecule type" value="Genomic_DNA"/>
</dbReference>
<proteinExistence type="predicted"/>
<name>A0A4R8W4A1_9MICO</name>
<keyword evidence="2" id="KW-1185">Reference proteome</keyword>
<organism evidence="1 2">
    <name type="scientific">Cryobacterium mannosilyticum</name>
    <dbReference type="NCBI Taxonomy" id="1259190"/>
    <lineage>
        <taxon>Bacteria</taxon>
        <taxon>Bacillati</taxon>
        <taxon>Actinomycetota</taxon>
        <taxon>Actinomycetes</taxon>
        <taxon>Micrococcales</taxon>
        <taxon>Microbacteriaceae</taxon>
        <taxon>Cryobacterium</taxon>
    </lineage>
</organism>
<protein>
    <submittedName>
        <fullName evidence="1">Uncharacterized protein</fullName>
    </submittedName>
</protein>